<dbReference type="Proteomes" id="UP001156215">
    <property type="component" value="Chromosome"/>
</dbReference>
<sequence length="231" mass="24580">MSHFLHSEVLFITLTIAVFWGAQLLQRRLGWVLLNPILLAIAIIILILKAGNISYDTYENGSRYIAFLLKPAIVALGVPLYQQLEQIKKQAVPIFASQLVACIVGVFSAVFIAYVLGASPEVCVSLSPKSATTPIAMEVSRVLGGIPALTAVIVILTGILGAIVGLPFLKLIRVRSRIAQGLALGAAAHAVGTAHAMEKNARQGAYSSLGLILNGTLTGLLTPWLLQLLSY</sequence>
<accession>A0A9E9LUS0</accession>
<reference evidence="6" key="1">
    <citation type="journal article" date="2022" name="Front. Microbiol.">
        <title>New perspectives on an old grouping: The genomic and phenotypic variability of Oxalobacter formigenes and the implications for calcium oxalate stone prevention.</title>
        <authorList>
            <person name="Chmiel J.A."/>
            <person name="Carr C."/>
            <person name="Stuivenberg G.A."/>
            <person name="Venema R."/>
            <person name="Chanyi R.M."/>
            <person name="Al K.F."/>
            <person name="Giguere D."/>
            <person name="Say H."/>
            <person name="Akouris P.P."/>
            <person name="Dominguez Romero S.A."/>
            <person name="Kwong A."/>
            <person name="Tai V."/>
            <person name="Koval S.F."/>
            <person name="Razvi H."/>
            <person name="Bjazevic J."/>
            <person name="Burton J.P."/>
        </authorList>
    </citation>
    <scope>NUCLEOTIDE SEQUENCE</scope>
    <source>
        <strain evidence="6">WoOx3</strain>
    </source>
</reference>
<evidence type="ECO:0000256" key="5">
    <source>
        <dbReference type="SAM" id="Phobius"/>
    </source>
</evidence>
<proteinExistence type="predicted"/>
<feature type="transmembrane region" description="Helical" evidence="5">
    <location>
        <begin position="32"/>
        <end position="52"/>
    </location>
</feature>
<dbReference type="Pfam" id="PF04172">
    <property type="entry name" value="LrgB"/>
    <property type="match status" value="1"/>
</dbReference>
<evidence type="ECO:0000256" key="3">
    <source>
        <dbReference type="ARBA" id="ARBA00022989"/>
    </source>
</evidence>
<feature type="transmembrane region" description="Helical" evidence="5">
    <location>
        <begin position="146"/>
        <end position="169"/>
    </location>
</feature>
<feature type="transmembrane region" description="Helical" evidence="5">
    <location>
        <begin position="6"/>
        <end position="25"/>
    </location>
</feature>
<evidence type="ECO:0000256" key="1">
    <source>
        <dbReference type="ARBA" id="ARBA00004141"/>
    </source>
</evidence>
<organism evidence="6 7">
    <name type="scientific">Oxalobacter vibrioformis</name>
    <dbReference type="NCBI Taxonomy" id="933080"/>
    <lineage>
        <taxon>Bacteria</taxon>
        <taxon>Pseudomonadati</taxon>
        <taxon>Pseudomonadota</taxon>
        <taxon>Betaproteobacteria</taxon>
        <taxon>Burkholderiales</taxon>
        <taxon>Oxalobacteraceae</taxon>
        <taxon>Oxalobacter</taxon>
    </lineage>
</organism>
<dbReference type="PANTHER" id="PTHR30249">
    <property type="entry name" value="PUTATIVE SEROTONIN TRANSPORTER"/>
    <property type="match status" value="1"/>
</dbReference>
<dbReference type="NCBIfam" id="TIGR00659">
    <property type="entry name" value="CidB/LrgB family autolysis modulator"/>
    <property type="match status" value="1"/>
</dbReference>
<gene>
    <name evidence="6" type="ORF">NB640_07300</name>
</gene>
<evidence type="ECO:0000313" key="7">
    <source>
        <dbReference type="Proteomes" id="UP001156215"/>
    </source>
</evidence>
<protein>
    <submittedName>
        <fullName evidence="6">CidB/LrgB family autolysis modulator</fullName>
    </submittedName>
</protein>
<feature type="transmembrane region" description="Helical" evidence="5">
    <location>
        <begin position="205"/>
        <end position="226"/>
    </location>
</feature>
<evidence type="ECO:0000313" key="6">
    <source>
        <dbReference type="EMBL" id="WAW09092.1"/>
    </source>
</evidence>
<keyword evidence="3 5" id="KW-1133">Transmembrane helix</keyword>
<dbReference type="PANTHER" id="PTHR30249:SF0">
    <property type="entry name" value="PLASTIDAL GLYCOLATE_GLYCERATE TRANSLOCATOR 1, CHLOROPLASTIC"/>
    <property type="match status" value="1"/>
</dbReference>
<name>A0A9E9LUS0_9BURK</name>
<dbReference type="GO" id="GO:0016020">
    <property type="term" value="C:membrane"/>
    <property type="evidence" value="ECO:0007669"/>
    <property type="project" value="UniProtKB-SubCell"/>
</dbReference>
<comment type="subcellular location">
    <subcellularLocation>
        <location evidence="1">Membrane</location>
        <topology evidence="1">Multi-pass membrane protein</topology>
    </subcellularLocation>
</comment>
<feature type="transmembrane region" description="Helical" evidence="5">
    <location>
        <begin position="94"/>
        <end position="116"/>
    </location>
</feature>
<evidence type="ECO:0000256" key="2">
    <source>
        <dbReference type="ARBA" id="ARBA00022692"/>
    </source>
</evidence>
<keyword evidence="4 5" id="KW-0472">Membrane</keyword>
<dbReference type="KEGG" id="ovb:NB640_07300"/>
<keyword evidence="7" id="KW-1185">Reference proteome</keyword>
<dbReference type="InterPro" id="IPR007300">
    <property type="entry name" value="CidB/LrgB"/>
</dbReference>
<dbReference type="AlphaFoldDB" id="A0A9E9LUS0"/>
<evidence type="ECO:0000256" key="4">
    <source>
        <dbReference type="ARBA" id="ARBA00023136"/>
    </source>
</evidence>
<dbReference type="InterPro" id="IPR005261">
    <property type="entry name" value="YohK-like"/>
</dbReference>
<dbReference type="RefSeq" id="WP_269308085.1">
    <property type="nucleotide sequence ID" value="NZ_CP098242.1"/>
</dbReference>
<feature type="transmembrane region" description="Helical" evidence="5">
    <location>
        <begin position="64"/>
        <end position="82"/>
    </location>
</feature>
<dbReference type="EMBL" id="CP098242">
    <property type="protein sequence ID" value="WAW09092.1"/>
    <property type="molecule type" value="Genomic_DNA"/>
</dbReference>
<keyword evidence="2 5" id="KW-0812">Transmembrane</keyword>